<reference evidence="2 3" key="1">
    <citation type="journal article" date="2016" name="Nat. Commun.">
        <title>Thousands of microbial genomes shed light on interconnected biogeochemical processes in an aquifer system.</title>
        <authorList>
            <person name="Anantharaman K."/>
            <person name="Brown C.T."/>
            <person name="Hug L.A."/>
            <person name="Sharon I."/>
            <person name="Castelle C.J."/>
            <person name="Probst A.J."/>
            <person name="Thomas B.C."/>
            <person name="Singh A."/>
            <person name="Wilkins M.J."/>
            <person name="Karaoz U."/>
            <person name="Brodie E.L."/>
            <person name="Williams K.H."/>
            <person name="Hubbard S.S."/>
            <person name="Banfield J.F."/>
        </authorList>
    </citation>
    <scope>NUCLEOTIDE SEQUENCE [LARGE SCALE GENOMIC DNA]</scope>
</reference>
<comment type="caution">
    <text evidence="2">The sequence shown here is derived from an EMBL/GenBank/DDBJ whole genome shotgun (WGS) entry which is preliminary data.</text>
</comment>
<keyword evidence="1" id="KW-0472">Membrane</keyword>
<sequence length="91" mass="10545">MPKISLDEKRLQILRQQLSQKSMSLSSKKTKEVEMREISTPVAATTAALKIEDTNYLYKDLRKIIILSVLALALQGILYYSLQMNLIRLWF</sequence>
<dbReference type="Proteomes" id="UP000178457">
    <property type="component" value="Unassembled WGS sequence"/>
</dbReference>
<name>A0A1F5IJU5_9BACT</name>
<keyword evidence="1" id="KW-0812">Transmembrane</keyword>
<evidence type="ECO:0000256" key="1">
    <source>
        <dbReference type="SAM" id="Phobius"/>
    </source>
</evidence>
<evidence type="ECO:0000313" key="3">
    <source>
        <dbReference type="Proteomes" id="UP000178457"/>
    </source>
</evidence>
<feature type="transmembrane region" description="Helical" evidence="1">
    <location>
        <begin position="64"/>
        <end position="82"/>
    </location>
</feature>
<organism evidence="2 3">
    <name type="scientific">Candidatus Daviesbacteria bacterium RIFCSPHIGHO2_01_FULL_36_37</name>
    <dbReference type="NCBI Taxonomy" id="1797758"/>
    <lineage>
        <taxon>Bacteria</taxon>
        <taxon>Candidatus Daviesiibacteriota</taxon>
    </lineage>
</organism>
<protein>
    <submittedName>
        <fullName evidence="2">Uncharacterized protein</fullName>
    </submittedName>
</protein>
<proteinExistence type="predicted"/>
<accession>A0A1F5IJU5</accession>
<keyword evidence="1" id="KW-1133">Transmembrane helix</keyword>
<dbReference type="AlphaFoldDB" id="A0A1F5IJU5"/>
<dbReference type="STRING" id="1797758.A2858_02195"/>
<gene>
    <name evidence="2" type="ORF">A2858_02195</name>
</gene>
<evidence type="ECO:0000313" key="2">
    <source>
        <dbReference type="EMBL" id="OGE16634.1"/>
    </source>
</evidence>
<dbReference type="EMBL" id="MFCL01000013">
    <property type="protein sequence ID" value="OGE16634.1"/>
    <property type="molecule type" value="Genomic_DNA"/>
</dbReference>